<dbReference type="PRINTS" id="PR00455">
    <property type="entry name" value="HTHTETR"/>
</dbReference>
<evidence type="ECO:0000256" key="1">
    <source>
        <dbReference type="ARBA" id="ARBA00023015"/>
    </source>
</evidence>
<keyword evidence="3" id="KW-0804">Transcription</keyword>
<dbReference type="GO" id="GO:0000976">
    <property type="term" value="F:transcription cis-regulatory region binding"/>
    <property type="evidence" value="ECO:0007669"/>
    <property type="project" value="TreeGrafter"/>
</dbReference>
<dbReference type="SUPFAM" id="SSF46689">
    <property type="entry name" value="Homeodomain-like"/>
    <property type="match status" value="1"/>
</dbReference>
<organism evidence="6 7">
    <name type="scientific">Actinokineospora auranticolor</name>
    <dbReference type="NCBI Taxonomy" id="155976"/>
    <lineage>
        <taxon>Bacteria</taxon>
        <taxon>Bacillati</taxon>
        <taxon>Actinomycetota</taxon>
        <taxon>Actinomycetes</taxon>
        <taxon>Pseudonocardiales</taxon>
        <taxon>Pseudonocardiaceae</taxon>
        <taxon>Actinokineospora</taxon>
    </lineage>
</organism>
<dbReference type="PROSITE" id="PS50977">
    <property type="entry name" value="HTH_TETR_2"/>
    <property type="match status" value="1"/>
</dbReference>
<dbReference type="Pfam" id="PF00440">
    <property type="entry name" value="TetR_N"/>
    <property type="match status" value="1"/>
</dbReference>
<gene>
    <name evidence="6" type="ORF">CLV40_101660</name>
</gene>
<comment type="caution">
    <text evidence="6">The sequence shown here is derived from an EMBL/GenBank/DDBJ whole genome shotgun (WGS) entry which is preliminary data.</text>
</comment>
<dbReference type="Pfam" id="PF21597">
    <property type="entry name" value="TetR_C_43"/>
    <property type="match status" value="1"/>
</dbReference>
<reference evidence="6 7" key="1">
    <citation type="submission" date="2018-02" db="EMBL/GenBank/DDBJ databases">
        <title>Genomic Encyclopedia of Archaeal and Bacterial Type Strains, Phase II (KMG-II): from individual species to whole genera.</title>
        <authorList>
            <person name="Goeker M."/>
        </authorList>
    </citation>
    <scope>NUCLEOTIDE SEQUENCE [LARGE SCALE GENOMIC DNA]</scope>
    <source>
        <strain evidence="6 7">YU 961-1</strain>
    </source>
</reference>
<sequence>MNNAPDDDTHPRRADARRNRARILEAATHLLAEHGVSVSFDEIARQAEVGVGTVYRHFPTREHLFNTVVTWGMRHLTDQARDLLTSPNPADAFFHFYYLMIEQTLLNKALCEAFENQGGERLTPLATAETAFDTALANLLAQAQTTSHIRDDLATDDVRQLVVAAATATRTTEPRSWRLARLIGRSLLPDPATYPVPEPDVTKFATQHKFRYIPDPEPTSRHETPGRHHCPVCGTTILANRVGRPAKYCGPACRQRAHRTRTGAGL</sequence>
<dbReference type="InterPro" id="IPR001647">
    <property type="entry name" value="HTH_TetR"/>
</dbReference>
<protein>
    <submittedName>
        <fullName evidence="6">AcrR family transcriptional regulator</fullName>
    </submittedName>
</protein>
<dbReference type="GO" id="GO:0003700">
    <property type="term" value="F:DNA-binding transcription factor activity"/>
    <property type="evidence" value="ECO:0007669"/>
    <property type="project" value="TreeGrafter"/>
</dbReference>
<keyword evidence="7" id="KW-1185">Reference proteome</keyword>
<evidence type="ECO:0000313" key="6">
    <source>
        <dbReference type="EMBL" id="PPK71470.1"/>
    </source>
</evidence>
<dbReference type="PANTHER" id="PTHR30055">
    <property type="entry name" value="HTH-TYPE TRANSCRIPTIONAL REGULATOR RUTR"/>
    <property type="match status" value="1"/>
</dbReference>
<keyword evidence="2 4" id="KW-0238">DNA-binding</keyword>
<evidence type="ECO:0000256" key="4">
    <source>
        <dbReference type="PROSITE-ProRule" id="PRU00335"/>
    </source>
</evidence>
<dbReference type="RefSeq" id="WP_104476664.1">
    <property type="nucleotide sequence ID" value="NZ_CP154825.1"/>
</dbReference>
<evidence type="ECO:0000256" key="3">
    <source>
        <dbReference type="ARBA" id="ARBA00023163"/>
    </source>
</evidence>
<dbReference type="InterPro" id="IPR050109">
    <property type="entry name" value="HTH-type_TetR-like_transc_reg"/>
</dbReference>
<dbReference type="InterPro" id="IPR049445">
    <property type="entry name" value="TetR_SbtR-like_C"/>
</dbReference>
<feature type="domain" description="HTH tetR-type" evidence="5">
    <location>
        <begin position="17"/>
        <end position="76"/>
    </location>
</feature>
<evidence type="ECO:0000259" key="5">
    <source>
        <dbReference type="PROSITE" id="PS50977"/>
    </source>
</evidence>
<dbReference type="InterPro" id="IPR009057">
    <property type="entry name" value="Homeodomain-like_sf"/>
</dbReference>
<feature type="DNA-binding region" description="H-T-H motif" evidence="4">
    <location>
        <begin position="39"/>
        <end position="58"/>
    </location>
</feature>
<dbReference type="Gene3D" id="1.10.357.10">
    <property type="entry name" value="Tetracycline Repressor, domain 2"/>
    <property type="match status" value="1"/>
</dbReference>
<dbReference type="OrthoDB" id="9795011at2"/>
<name>A0A2S6H219_9PSEU</name>
<evidence type="ECO:0000313" key="7">
    <source>
        <dbReference type="Proteomes" id="UP000239203"/>
    </source>
</evidence>
<dbReference type="Proteomes" id="UP000239203">
    <property type="component" value="Unassembled WGS sequence"/>
</dbReference>
<proteinExistence type="predicted"/>
<dbReference type="EMBL" id="PTIX01000001">
    <property type="protein sequence ID" value="PPK71470.1"/>
    <property type="molecule type" value="Genomic_DNA"/>
</dbReference>
<dbReference type="AlphaFoldDB" id="A0A2S6H219"/>
<evidence type="ECO:0000256" key="2">
    <source>
        <dbReference type="ARBA" id="ARBA00023125"/>
    </source>
</evidence>
<dbReference type="PANTHER" id="PTHR30055:SF234">
    <property type="entry name" value="HTH-TYPE TRANSCRIPTIONAL REGULATOR BETI"/>
    <property type="match status" value="1"/>
</dbReference>
<accession>A0A2S6H219</accession>
<keyword evidence="1" id="KW-0805">Transcription regulation</keyword>